<feature type="region of interest" description="Disordered" evidence="1">
    <location>
        <begin position="52"/>
        <end position="73"/>
    </location>
</feature>
<feature type="domain" description="Helix-hairpin-helix DNA-binding motif class 1" evidence="3">
    <location>
        <begin position="173"/>
        <end position="192"/>
    </location>
</feature>
<dbReference type="STRING" id="632773.BBEV_1201"/>
<dbReference type="PANTHER" id="PTHR21180:SF32">
    <property type="entry name" value="ENDONUCLEASE_EXONUCLEASE_PHOSPHATASE FAMILY DOMAIN-CONTAINING PROTEIN 1"/>
    <property type="match status" value="1"/>
</dbReference>
<dbReference type="InterPro" id="IPR004509">
    <property type="entry name" value="Competence_ComEA_HhH"/>
</dbReference>
<keyword evidence="2" id="KW-1133">Transmembrane helix</keyword>
<dbReference type="AlphaFoldDB" id="A0A1D7QUB0"/>
<protein>
    <submittedName>
        <fullName evidence="4">Late competence protein ComEA, DNA receptor</fullName>
    </submittedName>
</protein>
<dbReference type="GO" id="GO:0015628">
    <property type="term" value="P:protein secretion by the type II secretion system"/>
    <property type="evidence" value="ECO:0007669"/>
    <property type="project" value="TreeGrafter"/>
</dbReference>
<dbReference type="InterPro" id="IPR019554">
    <property type="entry name" value="Soluble_ligand-bd"/>
</dbReference>
<dbReference type="Pfam" id="PF10531">
    <property type="entry name" value="SLBB"/>
    <property type="match status" value="1"/>
</dbReference>
<dbReference type="InterPro" id="IPR051675">
    <property type="entry name" value="Endo/Exo/Phosphatase_dom_1"/>
</dbReference>
<dbReference type="KEGG" id="bbev:BBEV_1201"/>
<accession>A0A1D7QUB0</accession>
<name>A0A1D7QUB0_9BACI</name>
<evidence type="ECO:0000256" key="2">
    <source>
        <dbReference type="SAM" id="Phobius"/>
    </source>
</evidence>
<dbReference type="GO" id="GO:0006281">
    <property type="term" value="P:DNA repair"/>
    <property type="evidence" value="ECO:0007669"/>
    <property type="project" value="InterPro"/>
</dbReference>
<dbReference type="Gene3D" id="1.10.150.280">
    <property type="entry name" value="AF1531-like domain"/>
    <property type="match status" value="1"/>
</dbReference>
<evidence type="ECO:0000313" key="5">
    <source>
        <dbReference type="Proteomes" id="UP000094463"/>
    </source>
</evidence>
<proteinExistence type="predicted"/>
<keyword evidence="5" id="KW-1185">Reference proteome</keyword>
<organism evidence="4 5">
    <name type="scientific">Salisediminibacterium beveridgei</name>
    <dbReference type="NCBI Taxonomy" id="632773"/>
    <lineage>
        <taxon>Bacteria</taxon>
        <taxon>Bacillati</taxon>
        <taxon>Bacillota</taxon>
        <taxon>Bacilli</taxon>
        <taxon>Bacillales</taxon>
        <taxon>Bacillaceae</taxon>
        <taxon>Salisediminibacterium</taxon>
    </lineage>
</organism>
<feature type="domain" description="Helix-hairpin-helix DNA-binding motif class 1" evidence="3">
    <location>
        <begin position="203"/>
        <end position="222"/>
    </location>
</feature>
<dbReference type="GO" id="GO:0015627">
    <property type="term" value="C:type II protein secretion system complex"/>
    <property type="evidence" value="ECO:0007669"/>
    <property type="project" value="TreeGrafter"/>
</dbReference>
<keyword evidence="2" id="KW-0472">Membrane</keyword>
<dbReference type="Proteomes" id="UP000094463">
    <property type="component" value="Chromosome"/>
</dbReference>
<dbReference type="PANTHER" id="PTHR21180">
    <property type="entry name" value="ENDONUCLEASE/EXONUCLEASE/PHOSPHATASE FAMILY DOMAIN-CONTAINING PROTEIN 1"/>
    <property type="match status" value="1"/>
</dbReference>
<dbReference type="InterPro" id="IPR003583">
    <property type="entry name" value="Hlx-hairpin-Hlx_DNA-bd_motif"/>
</dbReference>
<evidence type="ECO:0000259" key="3">
    <source>
        <dbReference type="SMART" id="SM00278"/>
    </source>
</evidence>
<dbReference type="Pfam" id="PF12836">
    <property type="entry name" value="HHH_3"/>
    <property type="match status" value="1"/>
</dbReference>
<dbReference type="InterPro" id="IPR010994">
    <property type="entry name" value="RuvA_2-like"/>
</dbReference>
<evidence type="ECO:0000313" key="4">
    <source>
        <dbReference type="EMBL" id="AOM82569.1"/>
    </source>
</evidence>
<keyword evidence="2" id="KW-0812">Transmembrane</keyword>
<dbReference type="OrthoDB" id="9790239at2"/>
<dbReference type="SMART" id="SM00278">
    <property type="entry name" value="HhH1"/>
    <property type="match status" value="2"/>
</dbReference>
<keyword evidence="4" id="KW-0675">Receptor</keyword>
<sequence length="231" mass="25059">MMNHVRANAKLIAISALAGCVLMLIAGYVVFNVMNGQAASSDWEDWFMEEAATENAEQEETDEQSGFDQPESSDTVVDDAFYIDVKGAVRRPGVYRLLDGSRVLDAVMEAGGFIDDAAYDGINLAQKLHDEMVVFVPYVYQEEQMEGIPFATEWTVSENEKDGAVCLNSSDQAELETLPGIGPSKAAAIISYREEAGAFSTIDELKNVPGIGDKTFVTLESLIQVTPGSIP</sequence>
<feature type="transmembrane region" description="Helical" evidence="2">
    <location>
        <begin position="12"/>
        <end position="31"/>
    </location>
</feature>
<dbReference type="Gene3D" id="3.10.560.10">
    <property type="entry name" value="Outer membrane lipoprotein wza domain like"/>
    <property type="match status" value="1"/>
</dbReference>
<dbReference type="NCBIfam" id="TIGR00426">
    <property type="entry name" value="competence protein ComEA helix-hairpin-helix repeat region"/>
    <property type="match status" value="1"/>
</dbReference>
<dbReference type="PATRIC" id="fig|632773.3.peg.1272"/>
<evidence type="ECO:0000256" key="1">
    <source>
        <dbReference type="SAM" id="MobiDB-lite"/>
    </source>
</evidence>
<dbReference type="SUPFAM" id="SSF47781">
    <property type="entry name" value="RuvA domain 2-like"/>
    <property type="match status" value="1"/>
</dbReference>
<dbReference type="EMBL" id="CP012502">
    <property type="protein sequence ID" value="AOM82569.1"/>
    <property type="molecule type" value="Genomic_DNA"/>
</dbReference>
<feature type="compositionally biased region" description="Acidic residues" evidence="1">
    <location>
        <begin position="52"/>
        <end position="65"/>
    </location>
</feature>
<dbReference type="GO" id="GO:0003677">
    <property type="term" value="F:DNA binding"/>
    <property type="evidence" value="ECO:0007669"/>
    <property type="project" value="InterPro"/>
</dbReference>
<gene>
    <name evidence="4" type="primary">comEA</name>
    <name evidence="4" type="ORF">BBEV_1201</name>
</gene>
<reference evidence="4 5" key="1">
    <citation type="submission" date="2015-08" db="EMBL/GenBank/DDBJ databases">
        <title>The complete genome sequence of Bacillus beveridgei MLTeJB.</title>
        <authorList>
            <person name="Hanson T.E."/>
            <person name="Mesa C."/>
            <person name="Basesman S.M."/>
            <person name="Oremland R.S."/>
        </authorList>
    </citation>
    <scope>NUCLEOTIDE SEQUENCE [LARGE SCALE GENOMIC DNA]</scope>
    <source>
        <strain evidence="4 5">MLTeJB</strain>
    </source>
</reference>